<evidence type="ECO:0000313" key="2">
    <source>
        <dbReference type="EMBL" id="KAJ8339797.1"/>
    </source>
</evidence>
<dbReference type="Proteomes" id="UP001152622">
    <property type="component" value="Chromosome 16"/>
</dbReference>
<organism evidence="2 3">
    <name type="scientific">Synaphobranchus kaupii</name>
    <name type="common">Kaup's arrowtooth eel</name>
    <dbReference type="NCBI Taxonomy" id="118154"/>
    <lineage>
        <taxon>Eukaryota</taxon>
        <taxon>Metazoa</taxon>
        <taxon>Chordata</taxon>
        <taxon>Craniata</taxon>
        <taxon>Vertebrata</taxon>
        <taxon>Euteleostomi</taxon>
        <taxon>Actinopterygii</taxon>
        <taxon>Neopterygii</taxon>
        <taxon>Teleostei</taxon>
        <taxon>Anguilliformes</taxon>
        <taxon>Synaphobranchidae</taxon>
        <taxon>Synaphobranchus</taxon>
    </lineage>
</organism>
<accession>A0A9Q1IHC3</accession>
<protein>
    <submittedName>
        <fullName evidence="2">Uncharacterized protein</fullName>
    </submittedName>
</protein>
<comment type="caution">
    <text evidence="2">The sequence shown here is derived from an EMBL/GenBank/DDBJ whole genome shotgun (WGS) entry which is preliminary data.</text>
</comment>
<sequence>MPQCIGSSGIALQCSRGSRRAATPALPETSSAPGVGGFEGLRSPPATGIRYELYRVRRVSADINPLRRTLNHRGVRPVWSADPPVKEREILKMTSSSARGV</sequence>
<dbReference type="AlphaFoldDB" id="A0A9Q1IHC3"/>
<dbReference type="EMBL" id="JAINUF010000016">
    <property type="protein sequence ID" value="KAJ8339797.1"/>
    <property type="molecule type" value="Genomic_DNA"/>
</dbReference>
<proteinExistence type="predicted"/>
<evidence type="ECO:0000313" key="3">
    <source>
        <dbReference type="Proteomes" id="UP001152622"/>
    </source>
</evidence>
<reference evidence="2" key="1">
    <citation type="journal article" date="2023" name="Science">
        <title>Genome structures resolve the early diversification of teleost fishes.</title>
        <authorList>
            <person name="Parey E."/>
            <person name="Louis A."/>
            <person name="Montfort J."/>
            <person name="Bouchez O."/>
            <person name="Roques C."/>
            <person name="Iampietro C."/>
            <person name="Lluch J."/>
            <person name="Castinel A."/>
            <person name="Donnadieu C."/>
            <person name="Desvignes T."/>
            <person name="Floi Bucao C."/>
            <person name="Jouanno E."/>
            <person name="Wen M."/>
            <person name="Mejri S."/>
            <person name="Dirks R."/>
            <person name="Jansen H."/>
            <person name="Henkel C."/>
            <person name="Chen W.J."/>
            <person name="Zahm M."/>
            <person name="Cabau C."/>
            <person name="Klopp C."/>
            <person name="Thompson A.W."/>
            <person name="Robinson-Rechavi M."/>
            <person name="Braasch I."/>
            <person name="Lecointre G."/>
            <person name="Bobe J."/>
            <person name="Postlethwait J.H."/>
            <person name="Berthelot C."/>
            <person name="Roest Crollius H."/>
            <person name="Guiguen Y."/>
        </authorList>
    </citation>
    <scope>NUCLEOTIDE SEQUENCE</scope>
    <source>
        <strain evidence="2">WJC10195</strain>
    </source>
</reference>
<gene>
    <name evidence="2" type="ORF">SKAU_G00344300</name>
</gene>
<evidence type="ECO:0000256" key="1">
    <source>
        <dbReference type="SAM" id="MobiDB-lite"/>
    </source>
</evidence>
<feature type="region of interest" description="Disordered" evidence="1">
    <location>
        <begin position="16"/>
        <end position="41"/>
    </location>
</feature>
<keyword evidence="3" id="KW-1185">Reference proteome</keyword>
<name>A0A9Q1IHC3_SYNKA</name>